<feature type="transmembrane region" description="Helical" evidence="6">
    <location>
        <begin position="57"/>
        <end position="76"/>
    </location>
</feature>
<keyword evidence="4 6" id="KW-1133">Transmembrane helix</keyword>
<evidence type="ECO:0000256" key="1">
    <source>
        <dbReference type="ARBA" id="ARBA00004141"/>
    </source>
</evidence>
<reference evidence="7 8" key="1">
    <citation type="submission" date="2019-03" db="EMBL/GenBank/DDBJ databases">
        <title>Deep-cultivation of Planctomycetes and their phenomic and genomic characterization uncovers novel biology.</title>
        <authorList>
            <person name="Wiegand S."/>
            <person name="Jogler M."/>
            <person name="Boedeker C."/>
            <person name="Pinto D."/>
            <person name="Vollmers J."/>
            <person name="Rivas-Marin E."/>
            <person name="Kohn T."/>
            <person name="Peeters S.H."/>
            <person name="Heuer A."/>
            <person name="Rast P."/>
            <person name="Oberbeckmann S."/>
            <person name="Bunk B."/>
            <person name="Jeske O."/>
            <person name="Meyerdierks A."/>
            <person name="Storesund J.E."/>
            <person name="Kallscheuer N."/>
            <person name="Luecker S."/>
            <person name="Lage O.M."/>
            <person name="Pohl T."/>
            <person name="Merkel B.J."/>
            <person name="Hornburger P."/>
            <person name="Mueller R.-W."/>
            <person name="Bruemmer F."/>
            <person name="Labrenz M."/>
            <person name="Spormann A.M."/>
            <person name="Op den Camp H."/>
            <person name="Overmann J."/>
            <person name="Amann R."/>
            <person name="Jetten M.S.M."/>
            <person name="Mascher T."/>
            <person name="Medema M.H."/>
            <person name="Devos D.P."/>
            <person name="Kaster A.-K."/>
            <person name="Ovreas L."/>
            <person name="Rohde M."/>
            <person name="Galperin M.Y."/>
            <person name="Jogler C."/>
        </authorList>
    </citation>
    <scope>NUCLEOTIDE SEQUENCE [LARGE SCALE GENOMIC DNA]</scope>
    <source>
        <strain evidence="7 8">Enr13</strain>
    </source>
</reference>
<evidence type="ECO:0008006" key="9">
    <source>
        <dbReference type="Google" id="ProtNLM"/>
    </source>
</evidence>
<dbReference type="Pfam" id="PF04241">
    <property type="entry name" value="DUF423"/>
    <property type="match status" value="1"/>
</dbReference>
<evidence type="ECO:0000256" key="6">
    <source>
        <dbReference type="SAM" id="Phobius"/>
    </source>
</evidence>
<evidence type="ECO:0000313" key="7">
    <source>
        <dbReference type="EMBL" id="QDV45212.1"/>
    </source>
</evidence>
<keyword evidence="3 6" id="KW-0812">Transmembrane</keyword>
<dbReference type="AlphaFoldDB" id="A0A518HWH5"/>
<keyword evidence="8" id="KW-1185">Reference proteome</keyword>
<protein>
    <recommendedName>
        <fullName evidence="9">DUF423 domain-containing protein</fullName>
    </recommendedName>
</protein>
<evidence type="ECO:0000256" key="3">
    <source>
        <dbReference type="ARBA" id="ARBA00022692"/>
    </source>
</evidence>
<evidence type="ECO:0000256" key="2">
    <source>
        <dbReference type="ARBA" id="ARBA00009694"/>
    </source>
</evidence>
<feature type="transmembrane region" description="Helical" evidence="6">
    <location>
        <begin position="83"/>
        <end position="101"/>
    </location>
</feature>
<keyword evidence="5 6" id="KW-0472">Membrane</keyword>
<organism evidence="7 8">
    <name type="scientific">Stieleria neptunia</name>
    <dbReference type="NCBI Taxonomy" id="2527979"/>
    <lineage>
        <taxon>Bacteria</taxon>
        <taxon>Pseudomonadati</taxon>
        <taxon>Planctomycetota</taxon>
        <taxon>Planctomycetia</taxon>
        <taxon>Pirellulales</taxon>
        <taxon>Pirellulaceae</taxon>
        <taxon>Stieleria</taxon>
    </lineage>
</organism>
<sequence length="133" mass="13782">MTPPNRFLLVAAAIAGATGVALGAFAAHGLEGFLQSQGLEPERVAKRVGQFETGSRYHLVHAVVLLALSALGTNASSLIVKSGSLFLAGIVLFSGSLYLLVLTETTWMGAITPLGGVAWIIAWAMLAFATSKL</sequence>
<feature type="transmembrane region" description="Helical" evidence="6">
    <location>
        <begin position="107"/>
        <end position="129"/>
    </location>
</feature>
<accession>A0A518HWH5</accession>
<dbReference type="GO" id="GO:0005886">
    <property type="term" value="C:plasma membrane"/>
    <property type="evidence" value="ECO:0007669"/>
    <property type="project" value="TreeGrafter"/>
</dbReference>
<gene>
    <name evidence="7" type="ORF">Enr13x_50870</name>
</gene>
<dbReference type="Proteomes" id="UP000319004">
    <property type="component" value="Chromosome"/>
</dbReference>
<dbReference type="PANTHER" id="PTHR43461:SF1">
    <property type="entry name" value="TRANSMEMBRANE PROTEIN 256"/>
    <property type="match status" value="1"/>
</dbReference>
<dbReference type="EMBL" id="CP037423">
    <property type="protein sequence ID" value="QDV45212.1"/>
    <property type="molecule type" value="Genomic_DNA"/>
</dbReference>
<dbReference type="PANTHER" id="PTHR43461">
    <property type="entry name" value="TRANSMEMBRANE PROTEIN 256"/>
    <property type="match status" value="1"/>
</dbReference>
<comment type="subcellular location">
    <subcellularLocation>
        <location evidence="1">Membrane</location>
        <topology evidence="1">Multi-pass membrane protein</topology>
    </subcellularLocation>
</comment>
<name>A0A518HWH5_9BACT</name>
<evidence type="ECO:0000256" key="5">
    <source>
        <dbReference type="ARBA" id="ARBA00023136"/>
    </source>
</evidence>
<dbReference type="KEGG" id="snep:Enr13x_50870"/>
<dbReference type="RefSeq" id="WP_145389413.1">
    <property type="nucleotide sequence ID" value="NZ_CP037423.1"/>
</dbReference>
<evidence type="ECO:0000313" key="8">
    <source>
        <dbReference type="Proteomes" id="UP000319004"/>
    </source>
</evidence>
<evidence type="ECO:0000256" key="4">
    <source>
        <dbReference type="ARBA" id="ARBA00022989"/>
    </source>
</evidence>
<comment type="similarity">
    <text evidence="2">Belongs to the UPF0382 family.</text>
</comment>
<dbReference type="OrthoDB" id="9802121at2"/>
<dbReference type="InterPro" id="IPR006696">
    <property type="entry name" value="DUF423"/>
</dbReference>
<proteinExistence type="inferred from homology"/>